<evidence type="ECO:0000256" key="2">
    <source>
        <dbReference type="ARBA" id="ARBA00022692"/>
    </source>
</evidence>
<protein>
    <submittedName>
        <fullName evidence="7">O-antigen ligase family protein</fullName>
    </submittedName>
</protein>
<accession>A0A934U352</accession>
<dbReference type="InterPro" id="IPR007016">
    <property type="entry name" value="O-antigen_ligase-rel_domated"/>
</dbReference>
<evidence type="ECO:0000313" key="7">
    <source>
        <dbReference type="EMBL" id="MBK6088062.1"/>
    </source>
</evidence>
<dbReference type="InterPro" id="IPR051533">
    <property type="entry name" value="WaaL-like"/>
</dbReference>
<dbReference type="PANTHER" id="PTHR37422:SF13">
    <property type="entry name" value="LIPOPOLYSACCHARIDE BIOSYNTHESIS PROTEIN PA4999-RELATED"/>
    <property type="match status" value="1"/>
</dbReference>
<keyword evidence="7" id="KW-0436">Ligase</keyword>
<evidence type="ECO:0000256" key="4">
    <source>
        <dbReference type="ARBA" id="ARBA00023136"/>
    </source>
</evidence>
<keyword evidence="3 5" id="KW-1133">Transmembrane helix</keyword>
<feature type="transmembrane region" description="Helical" evidence="5">
    <location>
        <begin position="35"/>
        <end position="54"/>
    </location>
</feature>
<reference evidence="7" key="1">
    <citation type="submission" date="2021-01" db="EMBL/GenBank/DDBJ databases">
        <title>Genome public.</title>
        <authorList>
            <person name="Liu C."/>
            <person name="Sun Q."/>
        </authorList>
    </citation>
    <scope>NUCLEOTIDE SEQUENCE</scope>
    <source>
        <strain evidence="7">M6</strain>
    </source>
</reference>
<feature type="transmembrane region" description="Helical" evidence="5">
    <location>
        <begin position="444"/>
        <end position="465"/>
    </location>
</feature>
<feature type="transmembrane region" description="Helical" evidence="5">
    <location>
        <begin position="122"/>
        <end position="146"/>
    </location>
</feature>
<feature type="transmembrane region" description="Helical" evidence="5">
    <location>
        <begin position="166"/>
        <end position="189"/>
    </location>
</feature>
<organism evidence="7 8">
    <name type="scientific">Ruminococcus difficilis</name>
    <dbReference type="NCBI Taxonomy" id="2763069"/>
    <lineage>
        <taxon>Bacteria</taxon>
        <taxon>Bacillati</taxon>
        <taxon>Bacillota</taxon>
        <taxon>Clostridia</taxon>
        <taxon>Eubacteriales</taxon>
        <taxon>Oscillospiraceae</taxon>
        <taxon>Ruminococcus</taxon>
    </lineage>
</organism>
<feature type="transmembrane region" description="Helical" evidence="5">
    <location>
        <begin position="226"/>
        <end position="243"/>
    </location>
</feature>
<proteinExistence type="predicted"/>
<evidence type="ECO:0000256" key="5">
    <source>
        <dbReference type="SAM" id="Phobius"/>
    </source>
</evidence>
<evidence type="ECO:0000313" key="8">
    <source>
        <dbReference type="Proteomes" id="UP000633365"/>
    </source>
</evidence>
<feature type="transmembrane region" description="Helical" evidence="5">
    <location>
        <begin position="421"/>
        <end position="438"/>
    </location>
</feature>
<evidence type="ECO:0000256" key="1">
    <source>
        <dbReference type="ARBA" id="ARBA00004141"/>
    </source>
</evidence>
<feature type="transmembrane region" description="Helical" evidence="5">
    <location>
        <begin position="380"/>
        <end position="401"/>
    </location>
</feature>
<evidence type="ECO:0000259" key="6">
    <source>
        <dbReference type="Pfam" id="PF04932"/>
    </source>
</evidence>
<keyword evidence="8" id="KW-1185">Reference proteome</keyword>
<name>A0A934U352_9FIRM</name>
<gene>
    <name evidence="7" type="ORF">JKK62_05250</name>
</gene>
<keyword evidence="2 5" id="KW-0812">Transmembrane</keyword>
<evidence type="ECO:0000256" key="3">
    <source>
        <dbReference type="ARBA" id="ARBA00022989"/>
    </source>
</evidence>
<dbReference type="GO" id="GO:0016020">
    <property type="term" value="C:membrane"/>
    <property type="evidence" value="ECO:0007669"/>
    <property type="project" value="UniProtKB-SubCell"/>
</dbReference>
<dbReference type="RefSeq" id="WP_186832933.1">
    <property type="nucleotide sequence ID" value="NZ_JAEQMG010000048.1"/>
</dbReference>
<comment type="caution">
    <text evidence="7">The sequence shown here is derived from an EMBL/GenBank/DDBJ whole genome shotgun (WGS) entry which is preliminary data.</text>
</comment>
<sequence length="488" mass="55605">MSKFKKVLLDTSLFRRSYVICMFCSNLSFILIPAYAVLAVLFVWGVFLMCYNAVKHRTILKTRYGLWLFAFVVTSLVTMIVHLASSFLYNAYNLVMLLHVAMCFFVFYSVHTEKHLNFRRELYSICRFIVYTTTVLGILGLAFLMAEISFEVLWFKFIVYENRFDGMFINPNLLGFVAVVAIFCCHMLLKKDFIAISGRERVSRIWIGSCIAVNGISLLLCDSNGALVLLIGYAIFFVIYKMFGSESKFTVWQIISKSAACLAAGLVIVMAMFFVRNITQAGFVQIMDHAESSSSISADSVTDKIAHDEAAVTFEHENANLDSGRFVLWQQASKMFLQDPILGIGKGNIYEYGTRIFEDGIKFSDKYGALAPIMTDFHNGYITILVCSGVVGFVLFCIFGLRFFKHITMHVFRDDSLHESVLPCMYSFLCSYLIYSFIEVGLLYNPTFTIIFFWLILGYTSCFLVKYEPDSTLGTFVLFGRTFRKSLL</sequence>
<comment type="subcellular location">
    <subcellularLocation>
        <location evidence="1">Membrane</location>
        <topology evidence="1">Multi-pass membrane protein</topology>
    </subcellularLocation>
</comment>
<feature type="transmembrane region" description="Helical" evidence="5">
    <location>
        <begin position="66"/>
        <end position="85"/>
    </location>
</feature>
<feature type="domain" description="O-antigen ligase-related" evidence="6">
    <location>
        <begin position="215"/>
        <end position="397"/>
    </location>
</feature>
<dbReference type="Pfam" id="PF04932">
    <property type="entry name" value="Wzy_C"/>
    <property type="match status" value="1"/>
</dbReference>
<dbReference type="PANTHER" id="PTHR37422">
    <property type="entry name" value="TEICHURONIC ACID BIOSYNTHESIS PROTEIN TUAE"/>
    <property type="match status" value="1"/>
</dbReference>
<dbReference type="GO" id="GO:0016874">
    <property type="term" value="F:ligase activity"/>
    <property type="evidence" value="ECO:0007669"/>
    <property type="project" value="UniProtKB-KW"/>
</dbReference>
<dbReference type="Proteomes" id="UP000633365">
    <property type="component" value="Unassembled WGS sequence"/>
</dbReference>
<dbReference type="AlphaFoldDB" id="A0A934U352"/>
<feature type="transmembrane region" description="Helical" evidence="5">
    <location>
        <begin position="91"/>
        <end position="110"/>
    </location>
</feature>
<dbReference type="EMBL" id="JAEQMG010000048">
    <property type="protein sequence ID" value="MBK6088062.1"/>
    <property type="molecule type" value="Genomic_DNA"/>
</dbReference>
<keyword evidence="4 5" id="KW-0472">Membrane</keyword>
<feature type="transmembrane region" description="Helical" evidence="5">
    <location>
        <begin position="255"/>
        <end position="275"/>
    </location>
</feature>
<feature type="transmembrane region" description="Helical" evidence="5">
    <location>
        <begin position="201"/>
        <end position="220"/>
    </location>
</feature>